<dbReference type="InterPro" id="IPR058533">
    <property type="entry name" value="Cation_efflux_TM"/>
</dbReference>
<keyword evidence="9" id="KW-0175">Coiled coil</keyword>
<dbReference type="EMBL" id="JADKYY010000004">
    <property type="protein sequence ID" value="MBF5027018.1"/>
    <property type="molecule type" value="Genomic_DNA"/>
</dbReference>
<dbReference type="InterPro" id="IPR027470">
    <property type="entry name" value="Cation_efflux_CTD"/>
</dbReference>
<dbReference type="InterPro" id="IPR002524">
    <property type="entry name" value="Cation_efflux"/>
</dbReference>
<feature type="transmembrane region" description="Helical" evidence="10">
    <location>
        <begin position="122"/>
        <end position="142"/>
    </location>
</feature>
<keyword evidence="7" id="KW-0406">Ion transport</keyword>
<keyword evidence="4 10" id="KW-0812">Transmembrane</keyword>
<feature type="transmembrane region" description="Helical" evidence="10">
    <location>
        <begin position="87"/>
        <end position="106"/>
    </location>
</feature>
<sequence>MSSNHSHVHSHSHSSNKKVLLVSLLILSLFMVLEVIGGIKTKSLALISDAGHMLSDSASLLIALLALNFGRRKPSESHTYGFKRFEILAATLNGVTLLLVAGYIVYEAVGRLVDPPRVEASGMLYIAIGGLLVNLLVAYIMVRGSDVKQNLNMRGAYQHVLSDLLGSLAAVAAALLIMGWGWQWADPLCSLLVAVLILRSGYLITKESVHVLMEGVPKGVELNKIRAALLGHPQVEQLHHLHVWSLSSGLNSLSVHVVVKENKSLRELQVLRAELEAKLIQLEIEHTTVQFEPIEHGHTDSLFCQSRALGH</sequence>
<reference evidence="13" key="1">
    <citation type="submission" date="2020-11" db="EMBL/GenBank/DDBJ databases">
        <title>Genome seq and assembly of Planobacterium sp.</title>
        <authorList>
            <person name="Chhetri G."/>
        </authorList>
    </citation>
    <scope>NUCLEOTIDE SEQUENCE</scope>
    <source>
        <strain evidence="13">GCR5</strain>
    </source>
</reference>
<evidence type="ECO:0000313" key="13">
    <source>
        <dbReference type="EMBL" id="MBF5027018.1"/>
    </source>
</evidence>
<dbReference type="GO" id="GO:0005385">
    <property type="term" value="F:zinc ion transmembrane transporter activity"/>
    <property type="evidence" value="ECO:0007669"/>
    <property type="project" value="TreeGrafter"/>
</dbReference>
<keyword evidence="14" id="KW-1185">Reference proteome</keyword>
<feature type="coiled-coil region" evidence="9">
    <location>
        <begin position="258"/>
        <end position="285"/>
    </location>
</feature>
<evidence type="ECO:0000256" key="5">
    <source>
        <dbReference type="ARBA" id="ARBA00022906"/>
    </source>
</evidence>
<evidence type="ECO:0000256" key="6">
    <source>
        <dbReference type="ARBA" id="ARBA00022989"/>
    </source>
</evidence>
<feature type="domain" description="Cation efflux protein transmembrane" evidence="11">
    <location>
        <begin position="20"/>
        <end position="213"/>
    </location>
</feature>
<evidence type="ECO:0000256" key="4">
    <source>
        <dbReference type="ARBA" id="ARBA00022692"/>
    </source>
</evidence>
<keyword evidence="5" id="KW-0862">Zinc</keyword>
<proteinExistence type="inferred from homology"/>
<evidence type="ECO:0000256" key="9">
    <source>
        <dbReference type="SAM" id="Coils"/>
    </source>
</evidence>
<dbReference type="PANTHER" id="PTHR11562:SF17">
    <property type="entry name" value="RE54080P-RELATED"/>
    <property type="match status" value="1"/>
</dbReference>
<evidence type="ECO:0000256" key="10">
    <source>
        <dbReference type="SAM" id="Phobius"/>
    </source>
</evidence>
<keyword evidence="3" id="KW-0813">Transport</keyword>
<dbReference type="InterPro" id="IPR050681">
    <property type="entry name" value="CDF/SLC30A"/>
</dbReference>
<dbReference type="GO" id="GO:0005886">
    <property type="term" value="C:plasma membrane"/>
    <property type="evidence" value="ECO:0007669"/>
    <property type="project" value="TreeGrafter"/>
</dbReference>
<feature type="transmembrane region" description="Helical" evidence="10">
    <location>
        <begin position="45"/>
        <end position="67"/>
    </location>
</feature>
<dbReference type="SUPFAM" id="SSF161111">
    <property type="entry name" value="Cation efflux protein transmembrane domain-like"/>
    <property type="match status" value="1"/>
</dbReference>
<dbReference type="PANTHER" id="PTHR11562">
    <property type="entry name" value="CATION EFFLUX PROTEIN/ ZINC TRANSPORTER"/>
    <property type="match status" value="1"/>
</dbReference>
<evidence type="ECO:0000259" key="12">
    <source>
        <dbReference type="Pfam" id="PF16916"/>
    </source>
</evidence>
<name>A0A930YVB8_9FLAO</name>
<dbReference type="SUPFAM" id="SSF160240">
    <property type="entry name" value="Cation efflux protein cytoplasmic domain-like"/>
    <property type="match status" value="1"/>
</dbReference>
<dbReference type="Gene3D" id="1.20.1510.10">
    <property type="entry name" value="Cation efflux protein transmembrane domain"/>
    <property type="match status" value="1"/>
</dbReference>
<gene>
    <name evidence="13" type="ORF">IC612_04295</name>
</gene>
<dbReference type="InterPro" id="IPR027469">
    <property type="entry name" value="Cation_efflux_TMD_sf"/>
</dbReference>
<accession>A0A930YVB8</accession>
<feature type="transmembrane region" description="Helical" evidence="10">
    <location>
        <begin position="20"/>
        <end position="39"/>
    </location>
</feature>
<comment type="similarity">
    <text evidence="2">Belongs to the cation diffusion facilitator (CDF) transporter (TC 2.A.4) family. SLC30A subfamily.</text>
</comment>
<dbReference type="Proteomes" id="UP000694480">
    <property type="component" value="Unassembled WGS sequence"/>
</dbReference>
<keyword evidence="6 10" id="KW-1133">Transmembrane helix</keyword>
<feature type="domain" description="Cation efflux protein cytoplasmic" evidence="12">
    <location>
        <begin position="217"/>
        <end position="293"/>
    </location>
</feature>
<evidence type="ECO:0000259" key="11">
    <source>
        <dbReference type="Pfam" id="PF01545"/>
    </source>
</evidence>
<evidence type="ECO:0000256" key="1">
    <source>
        <dbReference type="ARBA" id="ARBA00004141"/>
    </source>
</evidence>
<keyword evidence="5" id="KW-0864">Zinc transport</keyword>
<evidence type="ECO:0000256" key="2">
    <source>
        <dbReference type="ARBA" id="ARBA00008873"/>
    </source>
</evidence>
<dbReference type="NCBIfam" id="TIGR01297">
    <property type="entry name" value="CDF"/>
    <property type="match status" value="1"/>
</dbReference>
<dbReference type="InterPro" id="IPR036837">
    <property type="entry name" value="Cation_efflux_CTD_sf"/>
</dbReference>
<keyword evidence="8 10" id="KW-0472">Membrane</keyword>
<dbReference type="AlphaFoldDB" id="A0A930YVB8"/>
<dbReference type="Gene3D" id="3.30.70.1350">
    <property type="entry name" value="Cation efflux protein, cytoplasmic domain"/>
    <property type="match status" value="1"/>
</dbReference>
<comment type="subcellular location">
    <subcellularLocation>
        <location evidence="1">Membrane</location>
        <topology evidence="1">Multi-pass membrane protein</topology>
    </subcellularLocation>
</comment>
<dbReference type="Pfam" id="PF01545">
    <property type="entry name" value="Cation_efflux"/>
    <property type="match status" value="1"/>
</dbReference>
<evidence type="ECO:0000256" key="8">
    <source>
        <dbReference type="ARBA" id="ARBA00023136"/>
    </source>
</evidence>
<comment type="caution">
    <text evidence="13">The sequence shown here is derived from an EMBL/GenBank/DDBJ whole genome shotgun (WGS) entry which is preliminary data.</text>
</comment>
<protein>
    <submittedName>
        <fullName evidence="13">Cation transporter</fullName>
    </submittedName>
</protein>
<organism evidence="13 14">
    <name type="scientific">Planobacterium oryzisoli</name>
    <dbReference type="NCBI Taxonomy" id="2771435"/>
    <lineage>
        <taxon>Bacteria</taxon>
        <taxon>Pseudomonadati</taxon>
        <taxon>Bacteroidota</taxon>
        <taxon>Flavobacteriia</taxon>
        <taxon>Flavobacteriales</taxon>
        <taxon>Weeksellaceae</taxon>
        <taxon>Chryseobacterium group</taxon>
        <taxon>Chryseobacterium</taxon>
    </lineage>
</organism>
<evidence type="ECO:0000256" key="3">
    <source>
        <dbReference type="ARBA" id="ARBA00022448"/>
    </source>
</evidence>
<evidence type="ECO:0000313" key="14">
    <source>
        <dbReference type="Proteomes" id="UP000694480"/>
    </source>
</evidence>
<feature type="transmembrane region" description="Helical" evidence="10">
    <location>
        <begin position="163"/>
        <end position="182"/>
    </location>
</feature>
<evidence type="ECO:0000256" key="7">
    <source>
        <dbReference type="ARBA" id="ARBA00023065"/>
    </source>
</evidence>
<dbReference type="Pfam" id="PF16916">
    <property type="entry name" value="ZT_dimer"/>
    <property type="match status" value="1"/>
</dbReference>
<dbReference type="RefSeq" id="WP_194738945.1">
    <property type="nucleotide sequence ID" value="NZ_JADKYY010000004.1"/>
</dbReference>